<organism evidence="1 2">
    <name type="scientific">Ralstonia phage RPSC1</name>
    <dbReference type="NCBI Taxonomy" id="2041351"/>
    <lineage>
        <taxon>Viruses</taxon>
        <taxon>Duplodnaviria</taxon>
        <taxon>Heunggongvirae</taxon>
        <taxon>Uroviricota</taxon>
        <taxon>Caudoviricetes</taxon>
        <taxon>Autographivirales</taxon>
        <taxon>Autotranscriptaviridae</taxon>
        <taxon>Stompelvirus</taxon>
        <taxon>Stompelvirus RPSC1</taxon>
    </lineage>
</organism>
<keyword evidence="1" id="KW-0540">Nuclease</keyword>
<dbReference type="GO" id="GO:0016032">
    <property type="term" value="P:viral process"/>
    <property type="evidence" value="ECO:0007669"/>
    <property type="project" value="InterPro"/>
</dbReference>
<accession>A0A2Z2U7X4</accession>
<evidence type="ECO:0000313" key="1">
    <source>
        <dbReference type="EMBL" id="ATN92959.1"/>
    </source>
</evidence>
<dbReference type="InterPro" id="IPR008029">
    <property type="entry name" value="Phage_T7_Gp3_endoDNaseI"/>
</dbReference>
<name>A0A2Z2U7X4_9CAUD</name>
<keyword evidence="1" id="KW-0378">Hydrolase</keyword>
<keyword evidence="1" id="KW-0255">Endonuclease</keyword>
<dbReference type="Proteomes" id="UP000258840">
    <property type="component" value="Segment"/>
</dbReference>
<dbReference type="SUPFAM" id="SSF52980">
    <property type="entry name" value="Restriction endonuclease-like"/>
    <property type="match status" value="1"/>
</dbReference>
<dbReference type="GO" id="GO:0015074">
    <property type="term" value="P:DNA integration"/>
    <property type="evidence" value="ECO:0007669"/>
    <property type="project" value="InterPro"/>
</dbReference>
<keyword evidence="2" id="KW-1185">Reference proteome</keyword>
<proteinExistence type="predicted"/>
<dbReference type="CDD" id="cd22324">
    <property type="entry name" value="Endonuclease_I"/>
    <property type="match status" value="1"/>
</dbReference>
<sequence>MAAPRPFSKAGGWGRHVAATYRSGLEDKVAKQLETSGVPFDYEAYTVGYSIPASLHKYHPDFVLPNGIIVETKGIFDADDRKKHTLIRQQHPHLDVRFVFSSSKSKLYKGSPTTYAAWCEKNGFQYADKLIPPSWLKEPKGDTTGLTRKKEKQP</sequence>
<reference evidence="1 2" key="1">
    <citation type="journal article" date="2018" name="Arch. Virol.">
        <title>Genomic characterization of the novel Ralstonia phage RPSC1.</title>
        <authorList>
            <person name="Liao M."/>
        </authorList>
    </citation>
    <scope>NUCLEOTIDE SEQUENCE [LARGE SCALE GENOMIC DNA]</scope>
</reference>
<dbReference type="EMBL" id="MF893341">
    <property type="protein sequence ID" value="ATN92959.1"/>
    <property type="molecule type" value="Genomic_DNA"/>
</dbReference>
<dbReference type="Gene3D" id="3.40.91.30">
    <property type="match status" value="1"/>
</dbReference>
<dbReference type="GO" id="GO:0008833">
    <property type="term" value="F:deoxyribonuclease IV (phage-T4-induced) activity"/>
    <property type="evidence" value="ECO:0007669"/>
    <property type="project" value="InterPro"/>
</dbReference>
<dbReference type="Pfam" id="PF05367">
    <property type="entry name" value="Phage_endo_I"/>
    <property type="match status" value="1"/>
</dbReference>
<protein>
    <submittedName>
        <fullName evidence="1">Endonuclease-like protein</fullName>
    </submittedName>
</protein>
<evidence type="ECO:0000313" key="2">
    <source>
        <dbReference type="Proteomes" id="UP000258840"/>
    </source>
</evidence>
<gene>
    <name evidence="1" type="ORF">RPSC1_28</name>
</gene>
<dbReference type="InterPro" id="IPR011335">
    <property type="entry name" value="Restrct_endonuc-II-like"/>
</dbReference>